<keyword evidence="1" id="KW-0812">Transmembrane</keyword>
<keyword evidence="1" id="KW-0472">Membrane</keyword>
<evidence type="ECO:0000256" key="1">
    <source>
        <dbReference type="SAM" id="Phobius"/>
    </source>
</evidence>
<proteinExistence type="predicted"/>
<organism evidence="2">
    <name type="scientific">viral metagenome</name>
    <dbReference type="NCBI Taxonomy" id="1070528"/>
    <lineage>
        <taxon>unclassified sequences</taxon>
        <taxon>metagenomes</taxon>
        <taxon>organismal metagenomes</taxon>
    </lineage>
</organism>
<name>A0A6C0C7P7_9ZZZZ</name>
<sequence>MKEYLKYIISIIAGFMVAELLYRNVSDDLLVISLNI</sequence>
<feature type="transmembrane region" description="Helical" evidence="1">
    <location>
        <begin position="7"/>
        <end position="25"/>
    </location>
</feature>
<dbReference type="AlphaFoldDB" id="A0A6C0C7P7"/>
<dbReference type="EMBL" id="MN739347">
    <property type="protein sequence ID" value="QHS99784.1"/>
    <property type="molecule type" value="Genomic_DNA"/>
</dbReference>
<reference evidence="2" key="1">
    <citation type="journal article" date="2020" name="Nature">
        <title>Giant virus diversity and host interactions through global metagenomics.</title>
        <authorList>
            <person name="Schulz F."/>
            <person name="Roux S."/>
            <person name="Paez-Espino D."/>
            <person name="Jungbluth S."/>
            <person name="Walsh D.A."/>
            <person name="Denef V.J."/>
            <person name="McMahon K.D."/>
            <person name="Konstantinidis K.T."/>
            <person name="Eloe-Fadrosh E.A."/>
            <person name="Kyrpides N.C."/>
            <person name="Woyke T."/>
        </authorList>
    </citation>
    <scope>NUCLEOTIDE SEQUENCE</scope>
    <source>
        <strain evidence="2">GVMAG-M-3300020187-37</strain>
    </source>
</reference>
<protein>
    <submittedName>
        <fullName evidence="2">Uncharacterized protein</fullName>
    </submittedName>
</protein>
<accession>A0A6C0C7P7</accession>
<keyword evidence="1" id="KW-1133">Transmembrane helix</keyword>
<evidence type="ECO:0000313" key="2">
    <source>
        <dbReference type="EMBL" id="QHS99784.1"/>
    </source>
</evidence>